<reference evidence="2" key="1">
    <citation type="journal article" date="2019" name="Int. J. Syst. Evol. Microbiol.">
        <title>The Global Catalogue of Microorganisms (GCM) 10K type strain sequencing project: providing services to taxonomists for standard genome sequencing and annotation.</title>
        <authorList>
            <consortium name="The Broad Institute Genomics Platform"/>
            <consortium name="The Broad Institute Genome Sequencing Center for Infectious Disease"/>
            <person name="Wu L."/>
            <person name="Ma J."/>
        </authorList>
    </citation>
    <scope>NUCLEOTIDE SEQUENCE [LARGE SCALE GENOMIC DNA]</scope>
    <source>
        <strain evidence="2">KCTC 42984</strain>
    </source>
</reference>
<dbReference type="EMBL" id="JBHRTQ010000004">
    <property type="protein sequence ID" value="MFC3173559.1"/>
    <property type="molecule type" value="Genomic_DNA"/>
</dbReference>
<name>A0ABV7IMV8_9SPHN</name>
<accession>A0ABV7IMV8</accession>
<evidence type="ECO:0000313" key="2">
    <source>
        <dbReference type="Proteomes" id="UP001595604"/>
    </source>
</evidence>
<proteinExistence type="predicted"/>
<evidence type="ECO:0000313" key="1">
    <source>
        <dbReference type="EMBL" id="MFC3173559.1"/>
    </source>
</evidence>
<sequence>MNLPKIDVSSLPDLSAATGVFGSLVHKGLMFADDSWIIVMTFLYDATHR</sequence>
<dbReference type="RefSeq" id="WP_379508941.1">
    <property type="nucleotide sequence ID" value="NZ_JBHRTQ010000004.1"/>
</dbReference>
<gene>
    <name evidence="1" type="ORF">ACFOD9_04770</name>
</gene>
<keyword evidence="2" id="KW-1185">Reference proteome</keyword>
<protein>
    <submittedName>
        <fullName evidence="1">Uncharacterized protein</fullName>
    </submittedName>
</protein>
<organism evidence="1 2">
    <name type="scientific">Novosphingobium bradum</name>
    <dbReference type="NCBI Taxonomy" id="1737444"/>
    <lineage>
        <taxon>Bacteria</taxon>
        <taxon>Pseudomonadati</taxon>
        <taxon>Pseudomonadota</taxon>
        <taxon>Alphaproteobacteria</taxon>
        <taxon>Sphingomonadales</taxon>
        <taxon>Sphingomonadaceae</taxon>
        <taxon>Novosphingobium</taxon>
    </lineage>
</organism>
<comment type="caution">
    <text evidence="1">The sequence shown here is derived from an EMBL/GenBank/DDBJ whole genome shotgun (WGS) entry which is preliminary data.</text>
</comment>
<dbReference type="Proteomes" id="UP001595604">
    <property type="component" value="Unassembled WGS sequence"/>
</dbReference>